<evidence type="ECO:0000256" key="2">
    <source>
        <dbReference type="ARBA" id="ARBA00023015"/>
    </source>
</evidence>
<feature type="domain" description="HTH lysR-type" evidence="6">
    <location>
        <begin position="6"/>
        <end position="63"/>
    </location>
</feature>
<evidence type="ECO:0000256" key="4">
    <source>
        <dbReference type="ARBA" id="ARBA00023163"/>
    </source>
</evidence>
<dbReference type="PANTHER" id="PTHR30346:SF0">
    <property type="entry name" value="HCA OPERON TRANSCRIPTIONAL ACTIVATOR HCAR"/>
    <property type="match status" value="1"/>
</dbReference>
<dbReference type="InterPro" id="IPR036390">
    <property type="entry name" value="WH_DNA-bd_sf"/>
</dbReference>
<keyword evidence="4" id="KW-0804">Transcription</keyword>
<comment type="similarity">
    <text evidence="1">Belongs to the LysR transcriptional regulatory family.</text>
</comment>
<dbReference type="SUPFAM" id="SSF53850">
    <property type="entry name" value="Periplasmic binding protein-like II"/>
    <property type="match status" value="1"/>
</dbReference>
<dbReference type="Proteomes" id="UP001305606">
    <property type="component" value="Chromosome"/>
</dbReference>
<keyword evidence="8" id="KW-1185">Reference proteome</keyword>
<evidence type="ECO:0000313" key="7">
    <source>
        <dbReference type="EMBL" id="WNE93935.1"/>
    </source>
</evidence>
<dbReference type="PROSITE" id="PS50931">
    <property type="entry name" value="HTH_LYSR"/>
    <property type="match status" value="1"/>
</dbReference>
<dbReference type="PRINTS" id="PR00039">
    <property type="entry name" value="HTHLYSR"/>
</dbReference>
<dbReference type="Pfam" id="PF03466">
    <property type="entry name" value="LysR_substrate"/>
    <property type="match status" value="1"/>
</dbReference>
<protein>
    <submittedName>
        <fullName evidence="7">LysR substrate-binding domain-containing protein</fullName>
    </submittedName>
</protein>
<keyword evidence="3" id="KW-0238">DNA-binding</keyword>
<accession>A0ABY9UN18</accession>
<dbReference type="PANTHER" id="PTHR30346">
    <property type="entry name" value="TRANSCRIPTIONAL DUAL REGULATOR HCAR-RELATED"/>
    <property type="match status" value="1"/>
</dbReference>
<gene>
    <name evidence="7" type="ORF">PS467_00630</name>
</gene>
<dbReference type="InterPro" id="IPR036388">
    <property type="entry name" value="WH-like_DNA-bd_sf"/>
</dbReference>
<evidence type="ECO:0000256" key="5">
    <source>
        <dbReference type="SAM" id="MobiDB-lite"/>
    </source>
</evidence>
<dbReference type="Pfam" id="PF00126">
    <property type="entry name" value="HTH_1"/>
    <property type="match status" value="1"/>
</dbReference>
<dbReference type="InterPro" id="IPR005119">
    <property type="entry name" value="LysR_subst-bd"/>
</dbReference>
<dbReference type="Gene3D" id="1.10.10.10">
    <property type="entry name" value="Winged helix-like DNA-binding domain superfamily/Winged helix DNA-binding domain"/>
    <property type="match status" value="1"/>
</dbReference>
<evidence type="ECO:0000256" key="3">
    <source>
        <dbReference type="ARBA" id="ARBA00023125"/>
    </source>
</evidence>
<dbReference type="SUPFAM" id="SSF46785">
    <property type="entry name" value="Winged helix' DNA-binding domain"/>
    <property type="match status" value="1"/>
</dbReference>
<evidence type="ECO:0000313" key="8">
    <source>
        <dbReference type="Proteomes" id="UP001305606"/>
    </source>
</evidence>
<dbReference type="EMBL" id="CP117522">
    <property type="protein sequence ID" value="WNE93935.1"/>
    <property type="molecule type" value="Genomic_DNA"/>
</dbReference>
<evidence type="ECO:0000259" key="6">
    <source>
        <dbReference type="PROSITE" id="PS50931"/>
    </source>
</evidence>
<feature type="region of interest" description="Disordered" evidence="5">
    <location>
        <begin position="293"/>
        <end position="312"/>
    </location>
</feature>
<proteinExistence type="inferred from homology"/>
<dbReference type="RefSeq" id="WP_311033429.1">
    <property type="nucleotide sequence ID" value="NZ_CP117522.1"/>
</dbReference>
<evidence type="ECO:0000256" key="1">
    <source>
        <dbReference type="ARBA" id="ARBA00009437"/>
    </source>
</evidence>
<sequence>MGATDLDLRKVRYFVAVAEHRSFVRAAEALHIAQPVLSRQIRSLEHDLKATLFDRDTKGTRLTAAGEVLLEEALSLLAAADAARRRVRDAAAGSRRFTVGFTPGVSIAPAVREFAARHADVSVEVLRMDFVHRADSVRDGQVDVGYLRLPVRTHGLSIEPLFSEPRVVELPTGHRLAQRATVRIAELRAERMLLDDVAQPRDGSPASPEEHTERPVLAARSIEELLEHVAAGRGVVVVPLSTALYFARPDITHVVIEDLDPSHVCLAWRSSRRDALIREYIDIARRTASARRLGGNGTVSDHSSFDTMHGRD</sequence>
<reference evidence="7 8" key="1">
    <citation type="submission" date="2023-02" db="EMBL/GenBank/DDBJ databases">
        <title>Streptomyces sp. SCA4-21 with antifungal activity against Fusarium oxysporum f. sp. cubense, Streptomyces sp. SCA2-17 with antifungal activity against Fusarium oxysporum f. sp. cubense.</title>
        <authorList>
            <person name="Qi D."/>
        </authorList>
    </citation>
    <scope>NUCLEOTIDE SEQUENCE [LARGE SCALE GENOMIC DNA]</scope>
    <source>
        <strain evidence="7 8">SCA4-21</strain>
    </source>
</reference>
<keyword evidence="2" id="KW-0805">Transcription regulation</keyword>
<organism evidence="7 8">
    <name type="scientific">Streptomyces luomodiensis</name>
    <dbReference type="NCBI Taxonomy" id="3026192"/>
    <lineage>
        <taxon>Bacteria</taxon>
        <taxon>Bacillati</taxon>
        <taxon>Actinomycetota</taxon>
        <taxon>Actinomycetes</taxon>
        <taxon>Kitasatosporales</taxon>
        <taxon>Streptomycetaceae</taxon>
        <taxon>Streptomyces</taxon>
    </lineage>
</organism>
<name>A0ABY9UN18_9ACTN</name>
<dbReference type="InterPro" id="IPR000847">
    <property type="entry name" value="LysR_HTH_N"/>
</dbReference>
<dbReference type="Gene3D" id="3.40.190.10">
    <property type="entry name" value="Periplasmic binding protein-like II"/>
    <property type="match status" value="2"/>
</dbReference>